<dbReference type="InterPro" id="IPR052731">
    <property type="entry name" value="B_subtilis_Trans_State_Reg"/>
</dbReference>
<dbReference type="PANTHER" id="PTHR36432">
    <property type="match status" value="1"/>
</dbReference>
<dbReference type="InterPro" id="IPR007159">
    <property type="entry name" value="SpoVT-AbrB_dom"/>
</dbReference>
<sequence>MKNPTGIVRKVDELGRLVIPIEIRRAMSLDIGESVEVFVNDTQVILKKYSPGCLYCGNIDALMFKGKLICADCVQETTRHFQ</sequence>
<protein>
    <submittedName>
        <fullName evidence="3">Transcriptional pleiotropic regulator of transition state genes</fullName>
    </submittedName>
</protein>
<dbReference type="Proteomes" id="UP000323257">
    <property type="component" value="Unassembled WGS sequence"/>
</dbReference>
<dbReference type="EMBL" id="VNHS01000001">
    <property type="protein sequence ID" value="TYP79086.1"/>
    <property type="molecule type" value="Genomic_DNA"/>
</dbReference>
<evidence type="ECO:0000256" key="1">
    <source>
        <dbReference type="PROSITE-ProRule" id="PRU01076"/>
    </source>
</evidence>
<dbReference type="InterPro" id="IPR037914">
    <property type="entry name" value="SpoVT-AbrB_sf"/>
</dbReference>
<keyword evidence="1" id="KW-0238">DNA-binding</keyword>
<gene>
    <name evidence="3" type="ORF">BCM02_101202</name>
</gene>
<dbReference type="SMART" id="SM00966">
    <property type="entry name" value="SpoVT_AbrB"/>
    <property type="match status" value="1"/>
</dbReference>
<evidence type="ECO:0000313" key="4">
    <source>
        <dbReference type="Proteomes" id="UP000323257"/>
    </source>
</evidence>
<feature type="domain" description="SpoVT-AbrB" evidence="2">
    <location>
        <begin position="6"/>
        <end position="51"/>
    </location>
</feature>
<dbReference type="AlphaFoldDB" id="A0A5S5CH24"/>
<dbReference type="Pfam" id="PF04014">
    <property type="entry name" value="MazE_antitoxin"/>
    <property type="match status" value="1"/>
</dbReference>
<proteinExistence type="predicted"/>
<dbReference type="SUPFAM" id="SSF89447">
    <property type="entry name" value="AbrB/MazE/MraZ-like"/>
    <property type="match status" value="1"/>
</dbReference>
<evidence type="ECO:0000313" key="3">
    <source>
        <dbReference type="EMBL" id="TYP79086.1"/>
    </source>
</evidence>
<keyword evidence="4" id="KW-1185">Reference proteome</keyword>
<comment type="caution">
    <text evidence="3">The sequence shown here is derived from an EMBL/GenBank/DDBJ whole genome shotgun (WGS) entry which is preliminary data.</text>
</comment>
<name>A0A5S5CH24_9BACL</name>
<dbReference type="GO" id="GO:0003677">
    <property type="term" value="F:DNA binding"/>
    <property type="evidence" value="ECO:0007669"/>
    <property type="project" value="UniProtKB-UniRule"/>
</dbReference>
<dbReference type="NCBIfam" id="TIGR01439">
    <property type="entry name" value="lp_hng_hel_AbrB"/>
    <property type="match status" value="1"/>
</dbReference>
<dbReference type="Gene3D" id="2.10.260.10">
    <property type="match status" value="1"/>
</dbReference>
<dbReference type="RefSeq" id="WP_148927191.1">
    <property type="nucleotide sequence ID" value="NZ_VNHS01000001.1"/>
</dbReference>
<dbReference type="PANTHER" id="PTHR36432:SF4">
    <property type="entry name" value="TRANSITION STATE REGULATOR ABH-RELATED"/>
    <property type="match status" value="1"/>
</dbReference>
<organism evidence="3 4">
    <name type="scientific">Paenibacillus methanolicus</name>
    <dbReference type="NCBI Taxonomy" id="582686"/>
    <lineage>
        <taxon>Bacteria</taxon>
        <taxon>Bacillati</taxon>
        <taxon>Bacillota</taxon>
        <taxon>Bacilli</taxon>
        <taxon>Bacillales</taxon>
        <taxon>Paenibacillaceae</taxon>
        <taxon>Paenibacillus</taxon>
    </lineage>
</organism>
<evidence type="ECO:0000259" key="2">
    <source>
        <dbReference type="PROSITE" id="PS51740"/>
    </source>
</evidence>
<reference evidence="3 4" key="1">
    <citation type="submission" date="2019-07" db="EMBL/GenBank/DDBJ databases">
        <title>Genomic Encyclopedia of Type Strains, Phase III (KMG-III): the genomes of soil and plant-associated and newly described type strains.</title>
        <authorList>
            <person name="Whitman W."/>
        </authorList>
    </citation>
    <scope>NUCLEOTIDE SEQUENCE [LARGE SCALE GENOMIC DNA]</scope>
    <source>
        <strain evidence="3 4">BL24</strain>
    </source>
</reference>
<dbReference type="PROSITE" id="PS51740">
    <property type="entry name" value="SPOVT_ABRB"/>
    <property type="match status" value="1"/>
</dbReference>
<accession>A0A5S5CH24</accession>
<dbReference type="OrthoDB" id="9782993at2"/>